<dbReference type="InterPro" id="IPR037647">
    <property type="entry name" value="HIRIP3"/>
</dbReference>
<keyword evidence="3" id="KW-1185">Reference proteome</keyword>
<feature type="compositionally biased region" description="Basic and acidic residues" evidence="1">
    <location>
        <begin position="83"/>
        <end position="113"/>
    </location>
</feature>
<evidence type="ECO:0000313" key="2">
    <source>
        <dbReference type="EMBL" id="KAF7726566.1"/>
    </source>
</evidence>
<name>A0A8H7BSI5_9FUNG</name>
<dbReference type="OrthoDB" id="552755at2759"/>
<accession>A0A8H7BSI5</accession>
<feature type="compositionally biased region" description="Basic residues" evidence="1">
    <location>
        <begin position="233"/>
        <end position="245"/>
    </location>
</feature>
<gene>
    <name evidence="2" type="ORF">EC973_008611</name>
</gene>
<proteinExistence type="predicted"/>
<feature type="region of interest" description="Disordered" evidence="1">
    <location>
        <begin position="11"/>
        <end position="150"/>
    </location>
</feature>
<dbReference type="Proteomes" id="UP000605846">
    <property type="component" value="Unassembled WGS sequence"/>
</dbReference>
<dbReference type="GO" id="GO:0005634">
    <property type="term" value="C:nucleus"/>
    <property type="evidence" value="ECO:0007669"/>
    <property type="project" value="TreeGrafter"/>
</dbReference>
<evidence type="ECO:0008006" key="4">
    <source>
        <dbReference type="Google" id="ProtNLM"/>
    </source>
</evidence>
<feature type="compositionally biased region" description="Basic and acidic residues" evidence="1">
    <location>
        <begin position="128"/>
        <end position="150"/>
    </location>
</feature>
<dbReference type="AlphaFoldDB" id="A0A8H7BSI5"/>
<comment type="caution">
    <text evidence="2">The sequence shown here is derived from an EMBL/GenBank/DDBJ whole genome shotgun (WGS) entry which is preliminary data.</text>
</comment>
<feature type="region of interest" description="Disordered" evidence="1">
    <location>
        <begin position="217"/>
        <end position="290"/>
    </location>
</feature>
<feature type="compositionally biased region" description="Basic residues" evidence="1">
    <location>
        <begin position="63"/>
        <end position="72"/>
    </location>
</feature>
<evidence type="ECO:0000313" key="3">
    <source>
        <dbReference type="Proteomes" id="UP000605846"/>
    </source>
</evidence>
<dbReference type="PANTHER" id="PTHR15410:SF2">
    <property type="entry name" value="HIRA-INTERACTING PROTEIN 3"/>
    <property type="match status" value="1"/>
</dbReference>
<feature type="compositionally biased region" description="Acidic residues" evidence="1">
    <location>
        <begin position="114"/>
        <end position="127"/>
    </location>
</feature>
<reference evidence="2" key="1">
    <citation type="submission" date="2020-01" db="EMBL/GenBank/DDBJ databases">
        <title>Genome Sequencing of Three Apophysomyces-Like Fungal Strains Confirms a Novel Fungal Genus in the Mucoromycota with divergent Burkholderia-like Endosymbiotic Bacteria.</title>
        <authorList>
            <person name="Stajich J.E."/>
            <person name="Macias A.M."/>
            <person name="Carter-House D."/>
            <person name="Lovett B."/>
            <person name="Kasson L.R."/>
            <person name="Berry K."/>
            <person name="Grigoriev I."/>
            <person name="Chang Y."/>
            <person name="Spatafora J."/>
            <person name="Kasson M.T."/>
        </authorList>
    </citation>
    <scope>NUCLEOTIDE SEQUENCE</scope>
    <source>
        <strain evidence="2">NRRL A-21654</strain>
    </source>
</reference>
<dbReference type="EMBL" id="JABAYA010000076">
    <property type="protein sequence ID" value="KAF7726566.1"/>
    <property type="molecule type" value="Genomic_DNA"/>
</dbReference>
<feature type="compositionally biased region" description="Basic and acidic residues" evidence="1">
    <location>
        <begin position="11"/>
        <end position="47"/>
    </location>
</feature>
<organism evidence="2 3">
    <name type="scientific">Apophysomyces ossiformis</name>
    <dbReference type="NCBI Taxonomy" id="679940"/>
    <lineage>
        <taxon>Eukaryota</taxon>
        <taxon>Fungi</taxon>
        <taxon>Fungi incertae sedis</taxon>
        <taxon>Mucoromycota</taxon>
        <taxon>Mucoromycotina</taxon>
        <taxon>Mucoromycetes</taxon>
        <taxon>Mucorales</taxon>
        <taxon>Mucorineae</taxon>
        <taxon>Mucoraceae</taxon>
        <taxon>Apophysomyces</taxon>
    </lineage>
</organism>
<sequence>MIDTIFLQVVEEKGAKERQQEKEEYPAKSQEGHAKVKSDQADQESAKLLESVGTRQEDITIPSKKRQKKPRKPIIDIEEEEIAEKPKPAKPARVKDTSKGQERELSANHATEKEDNESGAEIPEEELKESLKESSKKKKDVGVKKTSADEETIKRLKSYINKCGVRKVWAKELKDCKTSKSQINKLKSMLEDLGVHGRPTIEKCQKVKAERELKAEIESLDTSNILAEDKGGRSTRSHGSKRKRRVITDEDEDDETESKKKKGDNEEGDDESMGGELDVSFLGDQSSDSE</sequence>
<dbReference type="PANTHER" id="PTHR15410">
    <property type="entry name" value="HIRA-INTERACTING PROTEIN 3"/>
    <property type="match status" value="1"/>
</dbReference>
<evidence type="ECO:0000256" key="1">
    <source>
        <dbReference type="SAM" id="MobiDB-lite"/>
    </source>
</evidence>
<protein>
    <recommendedName>
        <fullName evidence="4">Histone chaperone domain-containing protein</fullName>
    </recommendedName>
</protein>